<dbReference type="Pfam" id="PF00520">
    <property type="entry name" value="Ion_trans"/>
    <property type="match status" value="1"/>
</dbReference>
<protein>
    <submittedName>
        <fullName evidence="8">KCNH6 protein</fullName>
    </submittedName>
</protein>
<keyword evidence="9" id="KW-1185">Reference proteome</keyword>
<dbReference type="InterPro" id="IPR050818">
    <property type="entry name" value="KCNH_animal-type"/>
</dbReference>
<evidence type="ECO:0000256" key="3">
    <source>
        <dbReference type="ARBA" id="ARBA00022989"/>
    </source>
</evidence>
<dbReference type="InterPro" id="IPR003938">
    <property type="entry name" value="K_chnl_volt-dep_EAG/ELK/ERG"/>
</dbReference>
<dbReference type="OrthoDB" id="432483at2759"/>
<dbReference type="GO" id="GO:0005886">
    <property type="term" value="C:plasma membrane"/>
    <property type="evidence" value="ECO:0007669"/>
    <property type="project" value="TreeGrafter"/>
</dbReference>
<feature type="region of interest" description="Disordered" evidence="5">
    <location>
        <begin position="1"/>
        <end position="49"/>
    </location>
</feature>
<dbReference type="PRINTS" id="PR01463">
    <property type="entry name" value="EAGCHANLFMLY"/>
</dbReference>
<dbReference type="EMBL" id="CAJNJA010006159">
    <property type="protein sequence ID" value="CAE7206639.1"/>
    <property type="molecule type" value="Genomic_DNA"/>
</dbReference>
<feature type="compositionally biased region" description="Pro residues" evidence="5">
    <location>
        <begin position="616"/>
        <end position="626"/>
    </location>
</feature>
<gene>
    <name evidence="8" type="primary">KCNH6</name>
    <name evidence="8" type="ORF">SNEC2469_LOCUS1816</name>
</gene>
<organism evidence="8 9">
    <name type="scientific">Symbiodinium necroappetens</name>
    <dbReference type="NCBI Taxonomy" id="1628268"/>
    <lineage>
        <taxon>Eukaryota</taxon>
        <taxon>Sar</taxon>
        <taxon>Alveolata</taxon>
        <taxon>Dinophyceae</taxon>
        <taxon>Suessiales</taxon>
        <taxon>Symbiodiniaceae</taxon>
        <taxon>Symbiodinium</taxon>
    </lineage>
</organism>
<dbReference type="GO" id="GO:0005249">
    <property type="term" value="F:voltage-gated potassium channel activity"/>
    <property type="evidence" value="ECO:0007669"/>
    <property type="project" value="InterPro"/>
</dbReference>
<name>A0A812JDM4_9DINO</name>
<keyword evidence="3 6" id="KW-1133">Transmembrane helix</keyword>
<dbReference type="AlphaFoldDB" id="A0A812JDM4"/>
<feature type="domain" description="Ion transport" evidence="7">
    <location>
        <begin position="126"/>
        <end position="373"/>
    </location>
</feature>
<dbReference type="InterPro" id="IPR018490">
    <property type="entry name" value="cNMP-bd_dom_sf"/>
</dbReference>
<dbReference type="PANTHER" id="PTHR10217">
    <property type="entry name" value="VOLTAGE AND LIGAND GATED POTASSIUM CHANNEL"/>
    <property type="match status" value="1"/>
</dbReference>
<feature type="transmembrane region" description="Helical" evidence="6">
    <location>
        <begin position="312"/>
        <end position="331"/>
    </location>
</feature>
<feature type="transmembrane region" description="Helical" evidence="6">
    <location>
        <begin position="145"/>
        <end position="169"/>
    </location>
</feature>
<dbReference type="Gene3D" id="1.10.287.70">
    <property type="match status" value="1"/>
</dbReference>
<feature type="transmembrane region" description="Helical" evidence="6">
    <location>
        <begin position="190"/>
        <end position="210"/>
    </location>
</feature>
<proteinExistence type="predicted"/>
<feature type="region of interest" description="Disordered" evidence="5">
    <location>
        <begin position="594"/>
        <end position="626"/>
    </location>
</feature>
<dbReference type="PANTHER" id="PTHR10217:SF435">
    <property type="entry name" value="POTASSIUM VOLTAGE-GATED CHANNEL PROTEIN EAG"/>
    <property type="match status" value="1"/>
</dbReference>
<evidence type="ECO:0000259" key="7">
    <source>
        <dbReference type="Pfam" id="PF00520"/>
    </source>
</evidence>
<dbReference type="SUPFAM" id="SSF81324">
    <property type="entry name" value="Voltage-gated potassium channels"/>
    <property type="match status" value="1"/>
</dbReference>
<evidence type="ECO:0000256" key="2">
    <source>
        <dbReference type="ARBA" id="ARBA00022692"/>
    </source>
</evidence>
<dbReference type="Gene3D" id="1.10.287.630">
    <property type="entry name" value="Helix hairpin bin"/>
    <property type="match status" value="1"/>
</dbReference>
<feature type="transmembrane region" description="Helical" evidence="6">
    <location>
        <begin position="259"/>
        <end position="280"/>
    </location>
</feature>
<feature type="transmembrane region" description="Helical" evidence="6">
    <location>
        <begin position="343"/>
        <end position="361"/>
    </location>
</feature>
<comment type="caution">
    <text evidence="8">The sequence shown here is derived from an EMBL/GenBank/DDBJ whole genome shotgun (WGS) entry which is preliminary data.</text>
</comment>
<reference evidence="8" key="1">
    <citation type="submission" date="2021-02" db="EMBL/GenBank/DDBJ databases">
        <authorList>
            <person name="Dougan E. K."/>
            <person name="Rhodes N."/>
            <person name="Thang M."/>
            <person name="Chan C."/>
        </authorList>
    </citation>
    <scope>NUCLEOTIDE SEQUENCE</scope>
</reference>
<dbReference type="GO" id="GO:0042391">
    <property type="term" value="P:regulation of membrane potential"/>
    <property type="evidence" value="ECO:0007669"/>
    <property type="project" value="TreeGrafter"/>
</dbReference>
<dbReference type="InterPro" id="IPR005821">
    <property type="entry name" value="Ion_trans_dom"/>
</dbReference>
<evidence type="ECO:0000256" key="6">
    <source>
        <dbReference type="SAM" id="Phobius"/>
    </source>
</evidence>
<keyword evidence="2 6" id="KW-0812">Transmembrane</keyword>
<feature type="transmembrane region" description="Helical" evidence="6">
    <location>
        <begin position="119"/>
        <end position="139"/>
    </location>
</feature>
<accession>A0A812JDM4</accession>
<evidence type="ECO:0000313" key="9">
    <source>
        <dbReference type="Proteomes" id="UP000601435"/>
    </source>
</evidence>
<comment type="subcellular location">
    <subcellularLocation>
        <location evidence="1">Membrane</location>
        <topology evidence="1">Multi-pass membrane protein</topology>
    </subcellularLocation>
</comment>
<keyword evidence="4 6" id="KW-0472">Membrane</keyword>
<dbReference type="Proteomes" id="UP000601435">
    <property type="component" value="Unassembled WGS sequence"/>
</dbReference>
<sequence>MSEMPPIVQCDLQSPPGPERPGGDVRRSRRSQQDEDEDEVTGLKTDTILPHPHRQSKISEISQIALVQPRRNSRVSKLIESQQVRFMIMRAQRTREFGVKKQWFVINPDTNPFSTAWQIVTNFALAFVALITPLQVGLLEIHLDFLFVLTMMVDFVFVIDMILQFVTMYPRTTARGLEWELNPQKIAMNYLRTWFFLDFVTLIPFDMIGVTSGTDSLKDLRSIKVIRVLRLLKLMRLLRSSRLTHRLEIPLSIPYQQVALFRFLLILVLACHWLACVWAMTLKIVDDTFPQWINDIEAADVPYGIRTRDSPMRIYIAAYYFCCYTMTSVGYGDNGPKNVLERLVCTWIVLTSGLSWAYILGEVCAIVSEMTAEGQRFRKKMHHLNSLMQEQGLPPELRKRMRSFFLQNRHQAEHQTRQKLLENLSPQLHAEVCTALNMPWIEKVSFFQQFMSLIDALEADGAHTAPFRACIADISRELQTAAFAQKEIFDNVQVLYILSKGLVALNSRVGHNGAVWGEDFVLSDTSLIRPVAGFALTYIEVLFLTRESFMGVIERRKLTCPQLGQVVRRYCVRVAVTRGIIAEARRRLQLRAGTPSSVAKRVQGSQQTQGSSDSAPQPPGFLEPED</sequence>
<evidence type="ECO:0000256" key="5">
    <source>
        <dbReference type="SAM" id="MobiDB-lite"/>
    </source>
</evidence>
<evidence type="ECO:0000313" key="8">
    <source>
        <dbReference type="EMBL" id="CAE7206639.1"/>
    </source>
</evidence>
<evidence type="ECO:0000256" key="1">
    <source>
        <dbReference type="ARBA" id="ARBA00004141"/>
    </source>
</evidence>
<evidence type="ECO:0000256" key="4">
    <source>
        <dbReference type="ARBA" id="ARBA00023136"/>
    </source>
</evidence>
<feature type="compositionally biased region" description="Low complexity" evidence="5">
    <location>
        <begin position="603"/>
        <end position="614"/>
    </location>
</feature>
<dbReference type="SUPFAM" id="SSF51206">
    <property type="entry name" value="cAMP-binding domain-like"/>
    <property type="match status" value="1"/>
</dbReference>